<dbReference type="Proteomes" id="UP000634206">
    <property type="component" value="Unassembled WGS sequence"/>
</dbReference>
<dbReference type="SMART" id="SM00966">
    <property type="entry name" value="SpoVT_AbrB"/>
    <property type="match status" value="1"/>
</dbReference>
<organism evidence="2 3">
    <name type="scientific">Oceaniferula flava</name>
    <dbReference type="NCBI Taxonomy" id="2800421"/>
    <lineage>
        <taxon>Bacteria</taxon>
        <taxon>Pseudomonadati</taxon>
        <taxon>Verrucomicrobiota</taxon>
        <taxon>Verrucomicrobiia</taxon>
        <taxon>Verrucomicrobiales</taxon>
        <taxon>Verrucomicrobiaceae</taxon>
        <taxon>Oceaniferula</taxon>
    </lineage>
</organism>
<dbReference type="EMBL" id="JAENIG010000010">
    <property type="protein sequence ID" value="MBK1856107.1"/>
    <property type="molecule type" value="Genomic_DNA"/>
</dbReference>
<dbReference type="GO" id="GO:0003677">
    <property type="term" value="F:DNA binding"/>
    <property type="evidence" value="ECO:0007669"/>
    <property type="project" value="InterPro"/>
</dbReference>
<protein>
    <recommendedName>
        <fullName evidence="1">SpoVT-AbrB domain-containing protein</fullName>
    </recommendedName>
</protein>
<dbReference type="AlphaFoldDB" id="A0AAE2V8W1"/>
<dbReference type="InterPro" id="IPR007159">
    <property type="entry name" value="SpoVT-AbrB_dom"/>
</dbReference>
<dbReference type="Gene3D" id="2.10.260.10">
    <property type="match status" value="1"/>
</dbReference>
<gene>
    <name evidence="2" type="ORF">JIN83_14125</name>
</gene>
<dbReference type="RefSeq" id="WP_309490721.1">
    <property type="nucleotide sequence ID" value="NZ_JAENIG010000010.1"/>
</dbReference>
<feature type="domain" description="SpoVT-AbrB" evidence="1">
    <location>
        <begin position="6"/>
        <end position="52"/>
    </location>
</feature>
<dbReference type="SUPFAM" id="SSF89447">
    <property type="entry name" value="AbrB/MazE/MraZ-like"/>
    <property type="match status" value="1"/>
</dbReference>
<keyword evidence="3" id="KW-1185">Reference proteome</keyword>
<reference evidence="2" key="1">
    <citation type="submission" date="2021-01" db="EMBL/GenBank/DDBJ databases">
        <title>Modified the classification status of verrucomicrobia.</title>
        <authorList>
            <person name="Feng X."/>
        </authorList>
    </citation>
    <scope>NUCLEOTIDE SEQUENCE</scope>
    <source>
        <strain evidence="2">5K15</strain>
    </source>
</reference>
<dbReference type="Pfam" id="PF04014">
    <property type="entry name" value="MazE_antitoxin"/>
    <property type="match status" value="1"/>
</dbReference>
<accession>A0AAE2V8W1</accession>
<dbReference type="InterPro" id="IPR037914">
    <property type="entry name" value="SpoVT-AbrB_sf"/>
</dbReference>
<evidence type="ECO:0000313" key="2">
    <source>
        <dbReference type="EMBL" id="MBK1856107.1"/>
    </source>
</evidence>
<name>A0AAE2V8W1_9BACT</name>
<proteinExistence type="predicted"/>
<evidence type="ECO:0000313" key="3">
    <source>
        <dbReference type="Proteomes" id="UP000634206"/>
    </source>
</evidence>
<sequence>MIKTITKIGNSRGIILDAALLELANLKEGDKVNITVHRGGTISMTPEVATVDPDRAKQLATDIIAKNDKLFDRLSK</sequence>
<evidence type="ECO:0000259" key="1">
    <source>
        <dbReference type="SMART" id="SM00966"/>
    </source>
</evidence>
<comment type="caution">
    <text evidence="2">The sequence shown here is derived from an EMBL/GenBank/DDBJ whole genome shotgun (WGS) entry which is preliminary data.</text>
</comment>